<protein>
    <recommendedName>
        <fullName evidence="3">Retrotransposon gag domain-containing protein</fullName>
    </recommendedName>
</protein>
<dbReference type="CDD" id="cd00303">
    <property type="entry name" value="retropepsin_like"/>
    <property type="match status" value="1"/>
</dbReference>
<dbReference type="PANTHER" id="PTHR33437:SF4">
    <property type="entry name" value="RETROTRANSPOSON GAG PROTEIN"/>
    <property type="match status" value="1"/>
</dbReference>
<dbReference type="PANTHER" id="PTHR33437">
    <property type="entry name" value="OS06G0361200 PROTEIN"/>
    <property type="match status" value="1"/>
</dbReference>
<keyword evidence="5" id="KW-1185">Reference proteome</keyword>
<feature type="compositionally biased region" description="Basic and acidic residues" evidence="1">
    <location>
        <begin position="838"/>
        <end position="850"/>
    </location>
</feature>
<name>A0ABQ7WTX5_SOLTU</name>
<feature type="compositionally biased region" description="Polar residues" evidence="1">
    <location>
        <begin position="254"/>
        <end position="272"/>
    </location>
</feature>
<evidence type="ECO:0000313" key="4">
    <source>
        <dbReference type="EMBL" id="KAH0784207.1"/>
    </source>
</evidence>
<dbReference type="SUPFAM" id="SSF48264">
    <property type="entry name" value="Cytochrome P450"/>
    <property type="match status" value="1"/>
</dbReference>
<dbReference type="EMBL" id="JAIVGD010000001">
    <property type="protein sequence ID" value="KAH0784207.1"/>
    <property type="molecule type" value="Genomic_DNA"/>
</dbReference>
<dbReference type="InterPro" id="IPR005162">
    <property type="entry name" value="Retrotrans_gag_dom"/>
</dbReference>
<keyword evidence="2" id="KW-0732">Signal</keyword>
<dbReference type="InterPro" id="IPR036396">
    <property type="entry name" value="Cyt_P450_sf"/>
</dbReference>
<evidence type="ECO:0000259" key="3">
    <source>
        <dbReference type="Pfam" id="PF03732"/>
    </source>
</evidence>
<feature type="region of interest" description="Disordered" evidence="1">
    <location>
        <begin position="215"/>
        <end position="238"/>
    </location>
</feature>
<gene>
    <name evidence="4" type="ORF">KY290_003805</name>
</gene>
<dbReference type="InterPro" id="IPR021109">
    <property type="entry name" value="Peptidase_aspartic_dom_sf"/>
</dbReference>
<accession>A0ABQ7WTX5</accession>
<feature type="compositionally biased region" description="Low complexity" evidence="1">
    <location>
        <begin position="875"/>
        <end position="887"/>
    </location>
</feature>
<feature type="region of interest" description="Disordered" evidence="1">
    <location>
        <begin position="253"/>
        <end position="281"/>
    </location>
</feature>
<feature type="signal peptide" evidence="2">
    <location>
        <begin position="1"/>
        <end position="22"/>
    </location>
</feature>
<feature type="compositionally biased region" description="Polar residues" evidence="1">
    <location>
        <begin position="215"/>
        <end position="234"/>
    </location>
</feature>
<comment type="caution">
    <text evidence="4">The sequence shown here is derived from an EMBL/GenBank/DDBJ whole genome shotgun (WGS) entry which is preliminary data.</text>
</comment>
<dbReference type="Gene3D" id="2.40.70.10">
    <property type="entry name" value="Acid Proteases"/>
    <property type="match status" value="1"/>
</dbReference>
<dbReference type="InterPro" id="IPR001128">
    <property type="entry name" value="Cyt_P450"/>
</dbReference>
<reference evidence="4 5" key="1">
    <citation type="journal article" date="2021" name="bioRxiv">
        <title>Chromosome-scale and haplotype-resolved genome assembly of a tetraploid potato cultivar.</title>
        <authorList>
            <person name="Sun H."/>
            <person name="Jiao W.-B."/>
            <person name="Krause K."/>
            <person name="Campoy J.A."/>
            <person name="Goel M."/>
            <person name="Folz-Donahue K."/>
            <person name="Kukat C."/>
            <person name="Huettel B."/>
            <person name="Schneeberger K."/>
        </authorList>
    </citation>
    <scope>NUCLEOTIDE SEQUENCE [LARGE SCALE GENOMIC DNA]</scope>
    <source>
        <strain evidence="4">SolTubOtavaFocal</strain>
        <tissue evidence="4">Leaves</tissue>
    </source>
</reference>
<dbReference type="Gene3D" id="1.10.630.10">
    <property type="entry name" value="Cytochrome P450"/>
    <property type="match status" value="1"/>
</dbReference>
<feature type="domain" description="Retrotransposon gag" evidence="3">
    <location>
        <begin position="468"/>
        <end position="557"/>
    </location>
</feature>
<dbReference type="Pfam" id="PF00067">
    <property type="entry name" value="p450"/>
    <property type="match status" value="1"/>
</dbReference>
<proteinExistence type="predicted"/>
<evidence type="ECO:0000256" key="2">
    <source>
        <dbReference type="SAM" id="SignalP"/>
    </source>
</evidence>
<organism evidence="4 5">
    <name type="scientific">Solanum tuberosum</name>
    <name type="common">Potato</name>
    <dbReference type="NCBI Taxonomy" id="4113"/>
    <lineage>
        <taxon>Eukaryota</taxon>
        <taxon>Viridiplantae</taxon>
        <taxon>Streptophyta</taxon>
        <taxon>Embryophyta</taxon>
        <taxon>Tracheophyta</taxon>
        <taxon>Spermatophyta</taxon>
        <taxon>Magnoliopsida</taxon>
        <taxon>eudicotyledons</taxon>
        <taxon>Gunneridae</taxon>
        <taxon>Pentapetalae</taxon>
        <taxon>asterids</taxon>
        <taxon>lamiids</taxon>
        <taxon>Solanales</taxon>
        <taxon>Solanaceae</taxon>
        <taxon>Solanoideae</taxon>
        <taxon>Solaneae</taxon>
        <taxon>Solanum</taxon>
    </lineage>
</organism>
<evidence type="ECO:0000256" key="1">
    <source>
        <dbReference type="SAM" id="MobiDB-lite"/>
    </source>
</evidence>
<feature type="chain" id="PRO_5045088841" description="Retrotransposon gag domain-containing protein" evidence="2">
    <location>
        <begin position="23"/>
        <end position="1210"/>
    </location>
</feature>
<dbReference type="Pfam" id="PF03732">
    <property type="entry name" value="Retrotrans_gag"/>
    <property type="match status" value="1"/>
</dbReference>
<feature type="region of interest" description="Disordered" evidence="1">
    <location>
        <begin position="838"/>
        <end position="890"/>
    </location>
</feature>
<sequence>MSELLIANNILLLLFAGHDTSSVTLTLLIKTLAEHPQVYQNILQEHIEIASSKKEGEFLNWDDIQKMKYSWNVISEVMRITPPILGAYREAIVDINYEGYHIPKGWKLYWNTGLTSLDPEIFPNPTRLEPSRFEEAGPAPYTYILFLWLCLQFVANNIEMPSMKNNSRSTASKATSSKFSTEVKGILDVTFGSFVVVTRNKAATLGQQTLQVSSASTPVFGSSTPKRASSSTNALEGENSIAEKIKETLALLEQSGSKNSTTRENYDSTNESPPRASRNVSPLKINLRDNPCYSPTSPMIMQTMVAAASSSEEQLANLTKLVEGLTKHVQHQESRIDKLMDRMEGLLDGEASHAPRKCVEVQEIGDPAKKAPIVNEMPVSSEGMIPLDRLKEFIEGTIKDKYEVSTKSSHMYAKSYTARIDNLKMSAGYQPPKFQQFEGRGNLKQHVAHFVETCNNPGTYGDYLVKQFVRSLKGNAFDWYTDLEPNSIDSWETLEHEFLNRFYSTRRTVSMVELTNTRQRKDEPAIDFINRWRNASLNCKDRLSEASAIEICIQGMHWELIYILQGIKPKSFEDLATRAHDMELSMSSTGKDITYVRDPRKGSDKKEPKRWSKFVPRNDNKESINVNVSPAKLTTNEGVKQNIFDELLELKLIDLLVMKRPDEAGKADDPNYCKYHRLVSHPLEKCFVFKDRVMRLVNEKKIVLDDEKASSNQISITFGSLDPIQIYISEKHEEELLEQDKSHDDIDSDEGWILVTRRRRNKSRLRKELFVQPIRGKMVKKLEKKKSIQRPKRAKVEVHHYQIPRRPVTLEEFLPSSFDIKSTQDNVEASCFNADKAETTKVPSTDKEGTTSESSPKVSPSDDEKATKKISSMMTPSPSEKPTEPSSQEVHACDAKITFTDNDLLFGETLHNHPLYMVGHVLEKKINRILIDEGSGVNILPIHTLKELGITTGELSESRLLIQGFNQGGQRSIGSIKLEIHMEDLRSSAWMHVIDAKTSYNILLGRTWVHENRIVSSSYYQCLKYLEGDIERKIVADDNPFTEVETHFADAKFYLKSYVVKGAKSNDVKSIKSDKITSKRIDAAIEKVKNDTKEPCPILNEGKIMSSKKKLTSRLRYVPKVKKEEDQSSNLQENALRGLTLPIRQIDAINLPSKLQGKSIAQNQVRDVALPTKRTREGFDPNAYKLFVKAGYNPNEPSMLGKLPSEDTTR</sequence>
<evidence type="ECO:0000313" key="5">
    <source>
        <dbReference type="Proteomes" id="UP000826656"/>
    </source>
</evidence>
<dbReference type="Proteomes" id="UP000826656">
    <property type="component" value="Unassembled WGS sequence"/>
</dbReference>